<evidence type="ECO:0000256" key="2">
    <source>
        <dbReference type="ARBA" id="ARBA00007970"/>
    </source>
</evidence>
<sequence length="388" mass="41277">MPQDGNSRYLRCMKTPRYTPLALSLPSTVPFVGPETQERSRGKAFAARLGANENIFGPSPLAINAMQQAAEEIWKYGDAQSHDLVQALAAHHGIPAQNILVGEGIDGLLGYLVRLLIGPGDAVVTSQGAYPTFNYHVAGFGGALHMVPYRYDHEDIQALFAKAAEVDAKLVYLSNPDNPMGSWHRGQDIVAALADLPEGALLLLDEAYVECAPTGTAAPVDINDPRVIRMRTFSKAYGMAGARVGYALAQADLILAFNKVRNHFGMNRTAQAGALAALQDQNWLTHVQGEIATARKHITEIAAENGLTALPSATNFVAVDCGQDGDFAKAVLDSLLAQDVFVRMPFAAPQNRCIRVSCGPDEDLALFAAALPVALAAARSACAADIAS</sequence>
<dbReference type="Pfam" id="PF00155">
    <property type="entry name" value="Aminotran_1_2"/>
    <property type="match status" value="1"/>
</dbReference>
<keyword evidence="5 7" id="KW-0663">Pyridoxal phosphate</keyword>
<evidence type="ECO:0000256" key="6">
    <source>
        <dbReference type="ARBA" id="ARBA00029440"/>
    </source>
</evidence>
<evidence type="ECO:0000259" key="8">
    <source>
        <dbReference type="Pfam" id="PF00155"/>
    </source>
</evidence>
<evidence type="ECO:0000256" key="4">
    <source>
        <dbReference type="ARBA" id="ARBA00022679"/>
    </source>
</evidence>
<dbReference type="Proteomes" id="UP001441944">
    <property type="component" value="Unassembled WGS sequence"/>
</dbReference>
<name>A0ABQ0AHR9_9RHOB</name>
<dbReference type="GO" id="GO:0008483">
    <property type="term" value="F:transaminase activity"/>
    <property type="evidence" value="ECO:0007669"/>
    <property type="project" value="UniProtKB-KW"/>
</dbReference>
<accession>A0ABQ0AHR9</accession>
<evidence type="ECO:0000256" key="5">
    <source>
        <dbReference type="ARBA" id="ARBA00022898"/>
    </source>
</evidence>
<dbReference type="InterPro" id="IPR050106">
    <property type="entry name" value="HistidinolP_aminotransfase"/>
</dbReference>
<dbReference type="InterPro" id="IPR015421">
    <property type="entry name" value="PyrdxlP-dep_Trfase_major"/>
</dbReference>
<organism evidence="9 10">
    <name type="scientific">Pseudophaeobacter arcticus</name>
    <dbReference type="NCBI Taxonomy" id="385492"/>
    <lineage>
        <taxon>Bacteria</taxon>
        <taxon>Pseudomonadati</taxon>
        <taxon>Pseudomonadota</taxon>
        <taxon>Alphaproteobacteria</taxon>
        <taxon>Rhodobacterales</taxon>
        <taxon>Paracoccaceae</taxon>
        <taxon>Pseudophaeobacter</taxon>
    </lineage>
</organism>
<comment type="similarity">
    <text evidence="2">Belongs to the class-II pyridoxal-phosphate-dependent aminotransferase family. Histidinol-phosphate aminotransferase subfamily.</text>
</comment>
<dbReference type="NCBIfam" id="NF006014">
    <property type="entry name" value="PRK08153.1"/>
    <property type="match status" value="1"/>
</dbReference>
<comment type="cofactor">
    <cofactor evidence="1 7">
        <name>pyridoxal 5'-phosphate</name>
        <dbReference type="ChEBI" id="CHEBI:597326"/>
    </cofactor>
</comment>
<proteinExistence type="inferred from homology"/>
<evidence type="ECO:0000256" key="3">
    <source>
        <dbReference type="ARBA" id="ARBA00022576"/>
    </source>
</evidence>
<dbReference type="PROSITE" id="PS00599">
    <property type="entry name" value="AA_TRANSFER_CLASS_2"/>
    <property type="match status" value="1"/>
</dbReference>
<protein>
    <submittedName>
        <fullName evidence="9">Pyridoxal phosphate-dependent aminotransferase</fullName>
    </submittedName>
</protein>
<keyword evidence="4" id="KW-0808">Transferase</keyword>
<feature type="domain" description="Aminotransferase class I/classII large" evidence="8">
    <location>
        <begin position="49"/>
        <end position="370"/>
    </location>
</feature>
<evidence type="ECO:0000256" key="1">
    <source>
        <dbReference type="ARBA" id="ARBA00001933"/>
    </source>
</evidence>
<dbReference type="InterPro" id="IPR015424">
    <property type="entry name" value="PyrdxlP-dep_Trfase"/>
</dbReference>
<dbReference type="Gene3D" id="3.40.640.10">
    <property type="entry name" value="Type I PLP-dependent aspartate aminotransferase-like (Major domain)"/>
    <property type="match status" value="1"/>
</dbReference>
<dbReference type="PANTHER" id="PTHR43643:SF2">
    <property type="entry name" value="INDUCIBLE LYSINE DECARBOXYLASE"/>
    <property type="match status" value="1"/>
</dbReference>
<dbReference type="SUPFAM" id="SSF53383">
    <property type="entry name" value="PLP-dependent transferases"/>
    <property type="match status" value="1"/>
</dbReference>
<evidence type="ECO:0000313" key="9">
    <source>
        <dbReference type="EMBL" id="GAA6195407.1"/>
    </source>
</evidence>
<evidence type="ECO:0000313" key="10">
    <source>
        <dbReference type="Proteomes" id="UP001441944"/>
    </source>
</evidence>
<reference evidence="9 10" key="1">
    <citation type="submission" date="2024-04" db="EMBL/GenBank/DDBJ databases">
        <title>Draft genome sequence of Pseudophaeobacter arcticus NBRC 116598.</title>
        <authorList>
            <person name="Miyakawa T."/>
            <person name="Kusuya Y."/>
            <person name="Miura T."/>
        </authorList>
    </citation>
    <scope>NUCLEOTIDE SEQUENCE [LARGE SCALE GENOMIC DNA]</scope>
    <source>
        <strain evidence="9 10">SU-CL00105</strain>
    </source>
</reference>
<gene>
    <name evidence="9" type="ORF">NBRC116598_08510</name>
</gene>
<dbReference type="InterPro" id="IPR015422">
    <property type="entry name" value="PyrdxlP-dep_Trfase_small"/>
</dbReference>
<dbReference type="InterPro" id="IPR001917">
    <property type="entry name" value="Aminotrans_II_pyridoxalP_BS"/>
</dbReference>
<dbReference type="Gene3D" id="3.90.1150.10">
    <property type="entry name" value="Aspartate Aminotransferase, domain 1"/>
    <property type="match status" value="1"/>
</dbReference>
<dbReference type="InterPro" id="IPR004839">
    <property type="entry name" value="Aminotransferase_I/II_large"/>
</dbReference>
<evidence type="ECO:0000256" key="7">
    <source>
        <dbReference type="RuleBase" id="RU003693"/>
    </source>
</evidence>
<keyword evidence="3 9" id="KW-0032">Aminotransferase</keyword>
<dbReference type="PANTHER" id="PTHR43643">
    <property type="entry name" value="HISTIDINOL-PHOSPHATE AMINOTRANSFERASE 2"/>
    <property type="match status" value="1"/>
</dbReference>
<comment type="pathway">
    <text evidence="6">Amino-acid biosynthesis.</text>
</comment>
<dbReference type="EMBL" id="BAABWU010000002">
    <property type="protein sequence ID" value="GAA6195407.1"/>
    <property type="molecule type" value="Genomic_DNA"/>
</dbReference>
<dbReference type="CDD" id="cd00609">
    <property type="entry name" value="AAT_like"/>
    <property type="match status" value="1"/>
</dbReference>
<comment type="caution">
    <text evidence="9">The sequence shown here is derived from an EMBL/GenBank/DDBJ whole genome shotgun (WGS) entry which is preliminary data.</text>
</comment>
<keyword evidence="10" id="KW-1185">Reference proteome</keyword>